<dbReference type="Pfam" id="PF01850">
    <property type="entry name" value="PIN"/>
    <property type="match status" value="1"/>
</dbReference>
<evidence type="ECO:0000256" key="4">
    <source>
        <dbReference type="ARBA" id="ARBA00022723"/>
    </source>
</evidence>
<keyword evidence="10" id="KW-0255">Endonuclease</keyword>
<evidence type="ECO:0000256" key="8">
    <source>
        <dbReference type="HAMAP-Rule" id="MF_00265"/>
    </source>
</evidence>
<evidence type="ECO:0000256" key="5">
    <source>
        <dbReference type="ARBA" id="ARBA00022801"/>
    </source>
</evidence>
<comment type="cofactor">
    <cofactor evidence="1 8">
        <name>Mg(2+)</name>
        <dbReference type="ChEBI" id="CHEBI:18420"/>
    </cofactor>
</comment>
<dbReference type="GO" id="GO:0090729">
    <property type="term" value="F:toxin activity"/>
    <property type="evidence" value="ECO:0007669"/>
    <property type="project" value="UniProtKB-KW"/>
</dbReference>
<dbReference type="GO" id="GO:0000287">
    <property type="term" value="F:magnesium ion binding"/>
    <property type="evidence" value="ECO:0007669"/>
    <property type="project" value="UniProtKB-UniRule"/>
</dbReference>
<keyword evidence="5 8" id="KW-0378">Hydrolase</keyword>
<dbReference type="PANTHER" id="PTHR33653">
    <property type="entry name" value="RIBONUCLEASE VAPC2"/>
    <property type="match status" value="1"/>
</dbReference>
<dbReference type="InterPro" id="IPR029060">
    <property type="entry name" value="PIN-like_dom_sf"/>
</dbReference>
<dbReference type="CDD" id="cd09881">
    <property type="entry name" value="PIN_VapC4-5_FitB-like"/>
    <property type="match status" value="1"/>
</dbReference>
<dbReference type="Proteomes" id="UP000239861">
    <property type="component" value="Unassembled WGS sequence"/>
</dbReference>
<dbReference type="GO" id="GO:0004519">
    <property type="term" value="F:endonuclease activity"/>
    <property type="evidence" value="ECO:0007669"/>
    <property type="project" value="UniProtKB-KW"/>
</dbReference>
<feature type="binding site" evidence="8">
    <location>
        <position position="6"/>
    </location>
    <ligand>
        <name>Mg(2+)</name>
        <dbReference type="ChEBI" id="CHEBI:18420"/>
    </ligand>
</feature>
<evidence type="ECO:0000256" key="2">
    <source>
        <dbReference type="ARBA" id="ARBA00022649"/>
    </source>
</evidence>
<keyword evidence="6 8" id="KW-0460">Magnesium</keyword>
<organism evidence="10 11">
    <name type="scientific">Malaciobacter marinus</name>
    <dbReference type="NCBI Taxonomy" id="505249"/>
    <lineage>
        <taxon>Bacteria</taxon>
        <taxon>Pseudomonadati</taxon>
        <taxon>Campylobacterota</taxon>
        <taxon>Epsilonproteobacteria</taxon>
        <taxon>Campylobacterales</taxon>
        <taxon>Arcobacteraceae</taxon>
        <taxon>Malaciobacter</taxon>
    </lineage>
</organism>
<dbReference type="EMBL" id="PTIW01000033">
    <property type="protein sequence ID" value="PPK59172.1"/>
    <property type="molecule type" value="Genomic_DNA"/>
</dbReference>
<evidence type="ECO:0000256" key="1">
    <source>
        <dbReference type="ARBA" id="ARBA00001946"/>
    </source>
</evidence>
<comment type="function">
    <text evidence="8">Toxic component of a toxin-antitoxin (TA) system. An RNase.</text>
</comment>
<dbReference type="Gene3D" id="3.40.50.1010">
    <property type="entry name" value="5'-nuclease"/>
    <property type="match status" value="1"/>
</dbReference>
<proteinExistence type="inferred from homology"/>
<comment type="similarity">
    <text evidence="7 8">Belongs to the PINc/VapC protein family.</text>
</comment>
<sequence length="132" mass="15123">MIYILDTNIISYIIKNRDFSLIDKFETIAKEHKIGVSSITVAELYYGVKKRGSQKLEALVSEFLLPLERYPFDENAAFEYGNIRSTLEYKGNTIGPNDLFIAAHTKSLNAVLVTNNVKEFERVENLSLENWV</sequence>
<evidence type="ECO:0000259" key="9">
    <source>
        <dbReference type="SMART" id="SM00670"/>
    </source>
</evidence>
<evidence type="ECO:0000256" key="3">
    <source>
        <dbReference type="ARBA" id="ARBA00022722"/>
    </source>
</evidence>
<dbReference type="RefSeq" id="WP_104412697.1">
    <property type="nucleotide sequence ID" value="NZ_PTIW01000033.1"/>
</dbReference>
<dbReference type="GO" id="GO:0004540">
    <property type="term" value="F:RNA nuclease activity"/>
    <property type="evidence" value="ECO:0007669"/>
    <property type="project" value="InterPro"/>
</dbReference>
<feature type="domain" description="PIN" evidence="9">
    <location>
        <begin position="1"/>
        <end position="121"/>
    </location>
</feature>
<reference evidence="10 11" key="1">
    <citation type="submission" date="2018-02" db="EMBL/GenBank/DDBJ databases">
        <title>Subsurface microbial communities from deep shales in Ohio and West Virginia, USA.</title>
        <authorList>
            <person name="Wrighton K."/>
        </authorList>
    </citation>
    <scope>NUCLEOTIDE SEQUENCE [LARGE SCALE GENOMIC DNA]</scope>
    <source>
        <strain evidence="10 11">MARC-MIP3H16</strain>
    </source>
</reference>
<dbReference type="EC" id="3.1.-.-" evidence="8"/>
<evidence type="ECO:0000256" key="7">
    <source>
        <dbReference type="ARBA" id="ARBA00038093"/>
    </source>
</evidence>
<evidence type="ECO:0000313" key="11">
    <source>
        <dbReference type="Proteomes" id="UP000239861"/>
    </source>
</evidence>
<dbReference type="PANTHER" id="PTHR33653:SF1">
    <property type="entry name" value="RIBONUCLEASE VAPC2"/>
    <property type="match status" value="1"/>
</dbReference>
<evidence type="ECO:0000256" key="6">
    <source>
        <dbReference type="ARBA" id="ARBA00022842"/>
    </source>
</evidence>
<evidence type="ECO:0000313" key="10">
    <source>
        <dbReference type="EMBL" id="PPK59172.1"/>
    </source>
</evidence>
<dbReference type="SMART" id="SM00670">
    <property type="entry name" value="PINc"/>
    <property type="match status" value="1"/>
</dbReference>
<dbReference type="GO" id="GO:0016787">
    <property type="term" value="F:hydrolase activity"/>
    <property type="evidence" value="ECO:0007669"/>
    <property type="project" value="UniProtKB-KW"/>
</dbReference>
<protein>
    <recommendedName>
        <fullName evidence="8">Ribonuclease VapC</fullName>
        <shortName evidence="8">RNase VapC</shortName>
        <ecNumber evidence="8">3.1.-.-</ecNumber>
    </recommendedName>
    <alternativeName>
        <fullName evidence="8">Toxin VapC</fullName>
    </alternativeName>
</protein>
<gene>
    <name evidence="8" type="primary">vapC</name>
    <name evidence="10" type="ORF">B0F89_13312</name>
</gene>
<dbReference type="InterPro" id="IPR050556">
    <property type="entry name" value="Type_II_TA_system_RNase"/>
</dbReference>
<accession>A0AB36ZT95</accession>
<dbReference type="SUPFAM" id="SSF88723">
    <property type="entry name" value="PIN domain-like"/>
    <property type="match status" value="1"/>
</dbReference>
<keyword evidence="2 8" id="KW-1277">Toxin-antitoxin system</keyword>
<comment type="caution">
    <text evidence="10">The sequence shown here is derived from an EMBL/GenBank/DDBJ whole genome shotgun (WGS) entry which is preliminary data.</text>
</comment>
<name>A0AB36ZT95_9BACT</name>
<keyword evidence="4 8" id="KW-0479">Metal-binding</keyword>
<feature type="binding site" evidence="8">
    <location>
        <position position="98"/>
    </location>
    <ligand>
        <name>Mg(2+)</name>
        <dbReference type="ChEBI" id="CHEBI:18420"/>
    </ligand>
</feature>
<dbReference type="HAMAP" id="MF_00265">
    <property type="entry name" value="VapC_Nob1"/>
    <property type="match status" value="1"/>
</dbReference>
<dbReference type="InterPro" id="IPR002716">
    <property type="entry name" value="PIN_dom"/>
</dbReference>
<keyword evidence="3 8" id="KW-0540">Nuclease</keyword>
<keyword evidence="8" id="KW-0800">Toxin</keyword>
<dbReference type="InterPro" id="IPR022907">
    <property type="entry name" value="VapC_family"/>
</dbReference>
<dbReference type="AlphaFoldDB" id="A0AB36ZT95"/>